<evidence type="ECO:0000256" key="2">
    <source>
        <dbReference type="ARBA" id="ARBA00022827"/>
    </source>
</evidence>
<comment type="caution">
    <text evidence="4">The sequence shown here is derived from an EMBL/GenBank/DDBJ whole genome shotgun (WGS) entry which is preliminary data.</text>
</comment>
<dbReference type="PANTHER" id="PTHR23023">
    <property type="entry name" value="DIMETHYLANILINE MONOOXYGENASE"/>
    <property type="match status" value="1"/>
</dbReference>
<evidence type="ECO:0000256" key="3">
    <source>
        <dbReference type="ARBA" id="ARBA00023002"/>
    </source>
</evidence>
<reference evidence="4 5" key="1">
    <citation type="submission" date="2024-07" db="EMBL/GenBank/DDBJ databases">
        <title>Section-level genome sequencing and comparative genomics of Aspergillus sections Usti and Cavernicolus.</title>
        <authorList>
            <consortium name="Lawrence Berkeley National Laboratory"/>
            <person name="Nybo J.L."/>
            <person name="Vesth T.C."/>
            <person name="Theobald S."/>
            <person name="Frisvad J.C."/>
            <person name="Larsen T.O."/>
            <person name="Kjaerboelling I."/>
            <person name="Rothschild-Mancinelli K."/>
            <person name="Lyhne E.K."/>
            <person name="Kogle M.E."/>
            <person name="Barry K."/>
            <person name="Clum A."/>
            <person name="Na H."/>
            <person name="Ledsgaard L."/>
            <person name="Lin J."/>
            <person name="Lipzen A."/>
            <person name="Kuo A."/>
            <person name="Riley R."/>
            <person name="Mondo S."/>
            <person name="LaButti K."/>
            <person name="Haridas S."/>
            <person name="Pangalinan J."/>
            <person name="Salamov A.A."/>
            <person name="Simmons B.A."/>
            <person name="Magnuson J.K."/>
            <person name="Chen J."/>
            <person name="Drula E."/>
            <person name="Henrissat B."/>
            <person name="Wiebenga A."/>
            <person name="Lubbers R.J."/>
            <person name="Gomes A.C."/>
            <person name="Makela M.R."/>
            <person name="Stajich J."/>
            <person name="Grigoriev I.V."/>
            <person name="Mortensen U.H."/>
            <person name="De vries R.P."/>
            <person name="Baker S.E."/>
            <person name="Andersen M.R."/>
        </authorList>
    </citation>
    <scope>NUCLEOTIDE SEQUENCE [LARGE SCALE GENOMIC DNA]</scope>
    <source>
        <strain evidence="4 5">CBS 600.67</strain>
    </source>
</reference>
<dbReference type="InterPro" id="IPR036188">
    <property type="entry name" value="FAD/NAD-bd_sf"/>
</dbReference>
<dbReference type="InterPro" id="IPR050346">
    <property type="entry name" value="FMO-like"/>
</dbReference>
<protein>
    <recommendedName>
        <fullName evidence="6">Dimethylaniline monooxygenase</fullName>
    </recommendedName>
</protein>
<dbReference type="PRINTS" id="PR00411">
    <property type="entry name" value="PNDRDTASEI"/>
</dbReference>
<proteinExistence type="predicted"/>
<keyword evidence="3" id="KW-0560">Oxidoreductase</keyword>
<gene>
    <name evidence="4" type="ORF">BDW59DRAFT_172593</name>
</gene>
<evidence type="ECO:0008006" key="6">
    <source>
        <dbReference type="Google" id="ProtNLM"/>
    </source>
</evidence>
<evidence type="ECO:0000313" key="4">
    <source>
        <dbReference type="EMBL" id="KAL2824860.1"/>
    </source>
</evidence>
<keyword evidence="1" id="KW-0285">Flavoprotein</keyword>
<evidence type="ECO:0000313" key="5">
    <source>
        <dbReference type="Proteomes" id="UP001610335"/>
    </source>
</evidence>
<dbReference type="SUPFAM" id="SSF51905">
    <property type="entry name" value="FAD/NAD(P)-binding domain"/>
    <property type="match status" value="1"/>
</dbReference>
<keyword evidence="2" id="KW-0274">FAD</keyword>
<organism evidence="4 5">
    <name type="scientific">Aspergillus cavernicola</name>
    <dbReference type="NCBI Taxonomy" id="176166"/>
    <lineage>
        <taxon>Eukaryota</taxon>
        <taxon>Fungi</taxon>
        <taxon>Dikarya</taxon>
        <taxon>Ascomycota</taxon>
        <taxon>Pezizomycotina</taxon>
        <taxon>Eurotiomycetes</taxon>
        <taxon>Eurotiomycetidae</taxon>
        <taxon>Eurotiales</taxon>
        <taxon>Aspergillaceae</taxon>
        <taxon>Aspergillus</taxon>
        <taxon>Aspergillus subgen. Nidulantes</taxon>
    </lineage>
</organism>
<dbReference type="Pfam" id="PF13738">
    <property type="entry name" value="Pyr_redox_3"/>
    <property type="match status" value="1"/>
</dbReference>
<dbReference type="Gene3D" id="3.50.50.60">
    <property type="entry name" value="FAD/NAD(P)-binding domain"/>
    <property type="match status" value="1"/>
</dbReference>
<evidence type="ECO:0000256" key="1">
    <source>
        <dbReference type="ARBA" id="ARBA00022630"/>
    </source>
</evidence>
<keyword evidence="5" id="KW-1185">Reference proteome</keyword>
<dbReference type="EMBL" id="JBFXLS010000040">
    <property type="protein sequence ID" value="KAL2824860.1"/>
    <property type="molecule type" value="Genomic_DNA"/>
</dbReference>
<name>A0ABR4IAT0_9EURO</name>
<sequence length="586" mass="66356">MQPENYSVDVIIVGAGVGGLAAAKTYLELSPQTNLLLLEKRPTLGGVWAEENCYEGLKTNNLHGTYEFTDFPMDAKYNVREGQHIPGTVLHQYFNDFADHFDLRRRVKFNTQVLAVEKLDKGWKVKVTNVNETATASSPSVIYVCDKLIISTGLASTPNPVRVPGQEDFGKPVFNHSRLQDLGAKMAYDPDVTSVTVVGASKTGYDAVHLMASHGKKVNWVIRESGGGGVWMAHPWVKLGRLGDFRLEHLATMRFFSWFSPCIWGDADGFSYIRSALHKTRLGRYIVHNFWENMRSDIIETNGYRKESVLEHLEPQESLFWSARVGILNYPSDIHEYLRTGQVKIIKQDIDHLSSTGNVHFANGTTIQTDALIAITGWNLAPTMKYQPDGLDAELGVPSLLGSQTAQQQSLWNGLNKSADETILRQFPYLACPPEMKIPYKQLLSPFRLYRGIAPPNLTSQSDHSLAYIKMVHSTSNMIIAEVQALWIYAYLNGQLNLDNEDVYHQTALLSRFGKHRYPCGFSAWYPEFVYDAIPYADMLLRDLNVRNWRKPSWLKEMFEGYTIHDYKGITREWMEEGNKSAKKAV</sequence>
<accession>A0ABR4IAT0</accession>
<dbReference type="Proteomes" id="UP001610335">
    <property type="component" value="Unassembled WGS sequence"/>
</dbReference>
<dbReference type="PRINTS" id="PR00368">
    <property type="entry name" value="FADPNR"/>
</dbReference>